<protein>
    <submittedName>
        <fullName evidence="2">Type IX secretion system protein PorQ</fullName>
    </submittedName>
</protein>
<sequence length="339" mass="37018">MLKKIIAVVCLLVTCSIANAQVGGQRSYEFLNIPYSARVSGLGGVNVSLADVDINMAYNNPALTSDTLSGYLSFNYLSYFADIHSFSFIYQHDFGKYGAWFVGANHFDYGTIESFDDTGADLGELDAGETVIYLGRSHKAGNFTAGATLKFISSSITGYTSSAVAMDIGGVFMHPSRQLTAGLVFKNIGFVASEYTDSDAAKLPFDVQLGASFKPSHMPFRFSFTGYNLYQGDISYYDAAQMQAEDEPGTFDKIFRHIVVGAELLLTKNVNLRMGYNHLIRQELKLESTSGGAGFSFGLMFRVKAFEFAYSRGGYHAAGGSNNFTLTANTNLFFRKGKL</sequence>
<gene>
    <name evidence="2" type="primary">porQ</name>
    <name evidence="2" type="ORF">E1163_19555</name>
</gene>
<keyword evidence="1" id="KW-0732">Signal</keyword>
<reference evidence="2 3" key="1">
    <citation type="submission" date="2019-02" db="EMBL/GenBank/DDBJ databases">
        <authorList>
            <person name="Goldberg S.R."/>
            <person name="Haltli B.A."/>
            <person name="Correa H."/>
            <person name="Russell K.G."/>
        </authorList>
    </citation>
    <scope>NUCLEOTIDE SEQUENCE [LARGE SCALE GENOMIC DNA]</scope>
    <source>
        <strain evidence="2 3">JCM 16186</strain>
    </source>
</reference>
<comment type="caution">
    <text evidence="2">The sequence shown here is derived from an EMBL/GenBank/DDBJ whole genome shotgun (WGS) entry which is preliminary data.</text>
</comment>
<evidence type="ECO:0000313" key="3">
    <source>
        <dbReference type="Proteomes" id="UP000798808"/>
    </source>
</evidence>
<evidence type="ECO:0000256" key="1">
    <source>
        <dbReference type="SAM" id="SignalP"/>
    </source>
</evidence>
<organism evidence="2 3">
    <name type="scientific">Fulvivirga kasyanovii</name>
    <dbReference type="NCBI Taxonomy" id="396812"/>
    <lineage>
        <taxon>Bacteria</taxon>
        <taxon>Pseudomonadati</taxon>
        <taxon>Bacteroidota</taxon>
        <taxon>Cytophagia</taxon>
        <taxon>Cytophagales</taxon>
        <taxon>Fulvivirgaceae</taxon>
        <taxon>Fulvivirga</taxon>
    </lineage>
</organism>
<accession>A0ABW9RTL0</accession>
<dbReference type="NCBIfam" id="NF033709">
    <property type="entry name" value="PorV_fam"/>
    <property type="match status" value="1"/>
</dbReference>
<name>A0ABW9RTL0_9BACT</name>
<dbReference type="RefSeq" id="WP_155174164.1">
    <property type="nucleotide sequence ID" value="NZ_BAAAFL010000006.1"/>
</dbReference>
<dbReference type="Proteomes" id="UP000798808">
    <property type="component" value="Unassembled WGS sequence"/>
</dbReference>
<feature type="chain" id="PRO_5045892433" evidence="1">
    <location>
        <begin position="21"/>
        <end position="339"/>
    </location>
</feature>
<dbReference type="NCBIfam" id="NF033711">
    <property type="entry name" value="T9SS_PorQ"/>
    <property type="match status" value="1"/>
</dbReference>
<dbReference type="EMBL" id="SMLW01000615">
    <property type="protein sequence ID" value="MTI27160.1"/>
    <property type="molecule type" value="Genomic_DNA"/>
</dbReference>
<keyword evidence="3" id="KW-1185">Reference proteome</keyword>
<proteinExistence type="predicted"/>
<feature type="signal peptide" evidence="1">
    <location>
        <begin position="1"/>
        <end position="20"/>
    </location>
</feature>
<evidence type="ECO:0000313" key="2">
    <source>
        <dbReference type="EMBL" id="MTI27160.1"/>
    </source>
</evidence>